<protein>
    <submittedName>
        <fullName evidence="1">Uncharacterized protein</fullName>
    </submittedName>
</protein>
<accession>A0A8S5QIY7</accession>
<name>A0A8S5QIY7_9CAUD</name>
<organism evidence="1">
    <name type="scientific">Siphoviridae sp. ctiOl67</name>
    <dbReference type="NCBI Taxonomy" id="2825622"/>
    <lineage>
        <taxon>Viruses</taxon>
        <taxon>Duplodnaviria</taxon>
        <taxon>Heunggongvirae</taxon>
        <taxon>Uroviricota</taxon>
        <taxon>Caudoviricetes</taxon>
    </lineage>
</organism>
<evidence type="ECO:0000313" key="1">
    <source>
        <dbReference type="EMBL" id="DAE18962.1"/>
    </source>
</evidence>
<proteinExistence type="predicted"/>
<sequence>MVHLITELIMLGQLLLTQRRGQLLLNTSVL</sequence>
<reference evidence="1" key="1">
    <citation type="journal article" date="2021" name="Proc. Natl. Acad. Sci. U.S.A.">
        <title>A Catalog of Tens of Thousands of Viruses from Human Metagenomes Reveals Hidden Associations with Chronic Diseases.</title>
        <authorList>
            <person name="Tisza M.J."/>
            <person name="Buck C.B."/>
        </authorList>
    </citation>
    <scope>NUCLEOTIDE SEQUENCE</scope>
    <source>
        <strain evidence="1">CtiOl67</strain>
    </source>
</reference>
<dbReference type="EMBL" id="BK015666">
    <property type="protein sequence ID" value="DAE18962.1"/>
    <property type="molecule type" value="Genomic_DNA"/>
</dbReference>